<evidence type="ECO:0000256" key="2">
    <source>
        <dbReference type="SAM" id="MobiDB-lite"/>
    </source>
</evidence>
<dbReference type="PROSITE" id="PS01203">
    <property type="entry name" value="BTG_2"/>
    <property type="match status" value="1"/>
</dbReference>
<dbReference type="SMART" id="SM00099">
    <property type="entry name" value="btg1"/>
    <property type="match status" value="1"/>
</dbReference>
<organism evidence="4 5">
    <name type="scientific">Paralvinella palmiformis</name>
    <dbReference type="NCBI Taxonomy" id="53620"/>
    <lineage>
        <taxon>Eukaryota</taxon>
        <taxon>Metazoa</taxon>
        <taxon>Spiralia</taxon>
        <taxon>Lophotrochozoa</taxon>
        <taxon>Annelida</taxon>
        <taxon>Polychaeta</taxon>
        <taxon>Sedentaria</taxon>
        <taxon>Canalipalpata</taxon>
        <taxon>Terebellida</taxon>
        <taxon>Terebelliformia</taxon>
        <taxon>Alvinellidae</taxon>
        <taxon>Paralvinella</taxon>
    </lineage>
</organism>
<proteinExistence type="inferred from homology"/>
<dbReference type="PANTHER" id="PTHR22978:SF22">
    <property type="entry name" value="BTG FAMILY PROTEIN"/>
    <property type="match status" value="1"/>
</dbReference>
<evidence type="ECO:0000313" key="4">
    <source>
        <dbReference type="EMBL" id="KAK2158037.1"/>
    </source>
</evidence>
<name>A0AAD9JRV5_9ANNE</name>
<evidence type="ECO:0000259" key="3">
    <source>
        <dbReference type="PROSITE" id="PS01203"/>
    </source>
</evidence>
<feature type="compositionally biased region" description="Low complexity" evidence="2">
    <location>
        <begin position="126"/>
        <end position="142"/>
    </location>
</feature>
<dbReference type="Gene3D" id="3.90.640.90">
    <property type="entry name" value="Anti-proliferative protein, N-terminal domain"/>
    <property type="match status" value="1"/>
</dbReference>
<sequence>MKKEVQSAVEFLAKLLRKRNVNADKVDSFVVCFEGVLCSHYQDHWFPEKPFKGSGYRCMRIVNRKMDPLIARAGAAAGLSEVDLLSTLPTELTLWVDPEEVSYRIGEEGSIGVLFDSQVDDSPQLSSDAESVSSGSLSSSPSVQDYLPYHPDPSRLFSNQYAARAYSPPAPYQEPAIFSSRWGDYLSTFVAS</sequence>
<comment type="similarity">
    <text evidence="1">Belongs to the BTG family.</text>
</comment>
<reference evidence="4" key="1">
    <citation type="journal article" date="2023" name="Mol. Biol. Evol.">
        <title>Third-Generation Sequencing Reveals the Adaptive Role of the Epigenome in Three Deep-Sea Polychaetes.</title>
        <authorList>
            <person name="Perez M."/>
            <person name="Aroh O."/>
            <person name="Sun Y."/>
            <person name="Lan Y."/>
            <person name="Juniper S.K."/>
            <person name="Young C.R."/>
            <person name="Angers B."/>
            <person name="Qian P.Y."/>
        </authorList>
    </citation>
    <scope>NUCLEOTIDE SEQUENCE</scope>
    <source>
        <strain evidence="4">P08H-3</strain>
    </source>
</reference>
<dbReference type="GO" id="GO:0008285">
    <property type="term" value="P:negative regulation of cell population proliferation"/>
    <property type="evidence" value="ECO:0007669"/>
    <property type="project" value="TreeGrafter"/>
</dbReference>
<dbReference type="InterPro" id="IPR036054">
    <property type="entry name" value="BTG-like_sf"/>
</dbReference>
<evidence type="ECO:0000256" key="1">
    <source>
        <dbReference type="ARBA" id="ARBA00007989"/>
    </source>
</evidence>
<comment type="caution">
    <text evidence="4">The sequence shown here is derived from an EMBL/GenBank/DDBJ whole genome shotgun (WGS) entry which is preliminary data.</text>
</comment>
<dbReference type="PRINTS" id="PR00310">
    <property type="entry name" value="ANTIPRLFBTG1"/>
</dbReference>
<dbReference type="GO" id="GO:0005634">
    <property type="term" value="C:nucleus"/>
    <property type="evidence" value="ECO:0007669"/>
    <property type="project" value="TreeGrafter"/>
</dbReference>
<keyword evidence="5" id="KW-1185">Reference proteome</keyword>
<gene>
    <name evidence="4" type="ORF">LSH36_178g02051</name>
</gene>
<evidence type="ECO:0000313" key="5">
    <source>
        <dbReference type="Proteomes" id="UP001208570"/>
    </source>
</evidence>
<dbReference type="Pfam" id="PF07742">
    <property type="entry name" value="BTG"/>
    <property type="match status" value="1"/>
</dbReference>
<dbReference type="InterPro" id="IPR033332">
    <property type="entry name" value="BTG"/>
</dbReference>
<feature type="domain" description="Anti-proliferative protein" evidence="3">
    <location>
        <begin position="88"/>
        <end position="107"/>
    </location>
</feature>
<feature type="region of interest" description="Disordered" evidence="2">
    <location>
        <begin position="121"/>
        <end position="144"/>
    </location>
</feature>
<dbReference type="SUPFAM" id="SSF160696">
    <property type="entry name" value="BTG domain-like"/>
    <property type="match status" value="1"/>
</dbReference>
<accession>A0AAD9JRV5</accession>
<dbReference type="Proteomes" id="UP001208570">
    <property type="component" value="Unassembled WGS sequence"/>
</dbReference>
<dbReference type="InterPro" id="IPR002087">
    <property type="entry name" value="Anti_prolifrtn"/>
</dbReference>
<dbReference type="GO" id="GO:0005737">
    <property type="term" value="C:cytoplasm"/>
    <property type="evidence" value="ECO:0007669"/>
    <property type="project" value="TreeGrafter"/>
</dbReference>
<protein>
    <recommendedName>
        <fullName evidence="3">Anti-proliferative protein domain-containing protein</fullName>
    </recommendedName>
</protein>
<dbReference type="AlphaFoldDB" id="A0AAD9JRV5"/>
<dbReference type="PANTHER" id="PTHR22978">
    <property type="entry name" value="B-CELL TRANSLOCATION GENE"/>
    <property type="match status" value="1"/>
</dbReference>
<dbReference type="EMBL" id="JAODUP010000178">
    <property type="protein sequence ID" value="KAK2158037.1"/>
    <property type="molecule type" value="Genomic_DNA"/>
</dbReference>